<comment type="caution">
    <text evidence="1">The sequence shown here is derived from an EMBL/GenBank/DDBJ whole genome shotgun (WGS) entry which is preliminary data.</text>
</comment>
<protein>
    <submittedName>
        <fullName evidence="1">Uncharacterized protein</fullName>
    </submittedName>
</protein>
<dbReference type="AlphaFoldDB" id="A0A454CPN5"/>
<evidence type="ECO:0000313" key="2">
    <source>
        <dbReference type="Proteomes" id="UP000008367"/>
    </source>
</evidence>
<feature type="non-terminal residue" evidence="1">
    <location>
        <position position="39"/>
    </location>
</feature>
<dbReference type="EMBL" id="AJSR01002556">
    <property type="protein sequence ID" value="EKM28369.1"/>
    <property type="molecule type" value="Genomic_DNA"/>
</dbReference>
<proteinExistence type="predicted"/>
<gene>
    <name evidence="1" type="ORF">VCHENC02_5729A</name>
</gene>
<name>A0A454CPN5_VIBHA</name>
<accession>A0A454CPN5</accession>
<evidence type="ECO:0000313" key="1">
    <source>
        <dbReference type="EMBL" id="EKM28369.1"/>
    </source>
</evidence>
<sequence length="39" mass="4484">MGRRNQTHNLAAKYLGGFLKSSTLGSTDHPRYTRQNRCF</sequence>
<reference evidence="1 2" key="1">
    <citation type="submission" date="2012-10" db="EMBL/GenBank/DDBJ databases">
        <title>Genome sequence of Vibrio Cholerae HENC-02.</title>
        <authorList>
            <person name="Eppinger M."/>
            <person name="Hasan N.A."/>
            <person name="Sengamalay N."/>
            <person name="Hine E."/>
            <person name="Su Q."/>
            <person name="Daugherty S.C."/>
            <person name="Young S."/>
            <person name="Sadzewicz L."/>
            <person name="Tallon L."/>
            <person name="Cebula T.A."/>
            <person name="Ravel J."/>
            <person name="Colwell R.R."/>
        </authorList>
    </citation>
    <scope>NUCLEOTIDE SEQUENCE [LARGE SCALE GENOMIC DNA]</scope>
    <source>
        <strain evidence="1 2">HENC-02</strain>
    </source>
</reference>
<organism evidence="1 2">
    <name type="scientific">Vibrio harveyi</name>
    <name type="common">Beneckea harveyi</name>
    <dbReference type="NCBI Taxonomy" id="669"/>
    <lineage>
        <taxon>Bacteria</taxon>
        <taxon>Pseudomonadati</taxon>
        <taxon>Pseudomonadota</taxon>
        <taxon>Gammaproteobacteria</taxon>
        <taxon>Vibrionales</taxon>
        <taxon>Vibrionaceae</taxon>
        <taxon>Vibrio</taxon>
    </lineage>
</organism>
<dbReference type="Proteomes" id="UP000008367">
    <property type="component" value="Unassembled WGS sequence"/>
</dbReference>